<keyword evidence="2" id="KW-1185">Reference proteome</keyword>
<organism evidence="1 2">
    <name type="scientific">Arthrobotrys musiformis</name>
    <dbReference type="NCBI Taxonomy" id="47236"/>
    <lineage>
        <taxon>Eukaryota</taxon>
        <taxon>Fungi</taxon>
        <taxon>Dikarya</taxon>
        <taxon>Ascomycota</taxon>
        <taxon>Pezizomycotina</taxon>
        <taxon>Orbiliomycetes</taxon>
        <taxon>Orbiliales</taxon>
        <taxon>Orbiliaceae</taxon>
        <taxon>Arthrobotrys</taxon>
    </lineage>
</organism>
<dbReference type="AlphaFoldDB" id="A0AAV9VQQ2"/>
<gene>
    <name evidence="1" type="ORF">TWF481_002568</name>
</gene>
<dbReference type="EMBL" id="JAVHJL010000012">
    <property type="protein sequence ID" value="KAK6495519.1"/>
    <property type="molecule type" value="Genomic_DNA"/>
</dbReference>
<evidence type="ECO:0000313" key="1">
    <source>
        <dbReference type="EMBL" id="KAK6495519.1"/>
    </source>
</evidence>
<reference evidence="1 2" key="1">
    <citation type="submission" date="2023-08" db="EMBL/GenBank/DDBJ databases">
        <authorList>
            <person name="Palmer J.M."/>
        </authorList>
    </citation>
    <scope>NUCLEOTIDE SEQUENCE [LARGE SCALE GENOMIC DNA]</scope>
    <source>
        <strain evidence="1 2">TWF481</strain>
    </source>
</reference>
<accession>A0AAV9VQQ2</accession>
<protein>
    <submittedName>
        <fullName evidence="1">Uncharacterized protein</fullName>
    </submittedName>
</protein>
<sequence>MAEIFTILSSNRLMQPLEDSVQLQSEIIRKEKELEIIEKKHEESMVHVDQELIMEIQAGEASGNGESIADAIEEPVNHFFDEDMTCLLANEVVVSGNQEIPVIGGVVRWEDLLLA</sequence>
<name>A0AAV9VQQ2_9PEZI</name>
<dbReference type="Proteomes" id="UP001370758">
    <property type="component" value="Unassembled WGS sequence"/>
</dbReference>
<evidence type="ECO:0000313" key="2">
    <source>
        <dbReference type="Proteomes" id="UP001370758"/>
    </source>
</evidence>
<comment type="caution">
    <text evidence="1">The sequence shown here is derived from an EMBL/GenBank/DDBJ whole genome shotgun (WGS) entry which is preliminary data.</text>
</comment>
<proteinExistence type="predicted"/>